<feature type="domain" description="RNA polymerase sigma factor 70 region 4 type 2" evidence="8">
    <location>
        <begin position="145"/>
        <end position="194"/>
    </location>
</feature>
<keyword evidence="10" id="KW-1185">Reference proteome</keyword>
<keyword evidence="5 6" id="KW-0804">Transcription</keyword>
<dbReference type="Gene3D" id="1.10.10.10">
    <property type="entry name" value="Winged helix-like DNA-binding domain superfamily/Winged helix DNA-binding domain"/>
    <property type="match status" value="1"/>
</dbReference>
<evidence type="ECO:0000259" key="8">
    <source>
        <dbReference type="Pfam" id="PF08281"/>
    </source>
</evidence>
<evidence type="ECO:0000256" key="4">
    <source>
        <dbReference type="ARBA" id="ARBA00023125"/>
    </source>
</evidence>
<keyword evidence="3 6" id="KW-0731">Sigma factor</keyword>
<dbReference type="GO" id="GO:0016987">
    <property type="term" value="F:sigma factor activity"/>
    <property type="evidence" value="ECO:0007669"/>
    <property type="project" value="UniProtKB-KW"/>
</dbReference>
<dbReference type="InterPro" id="IPR000838">
    <property type="entry name" value="RNA_pol_sigma70_ECF_CS"/>
</dbReference>
<dbReference type="GO" id="GO:0003677">
    <property type="term" value="F:DNA binding"/>
    <property type="evidence" value="ECO:0007669"/>
    <property type="project" value="UniProtKB-KW"/>
</dbReference>
<reference evidence="9 10" key="1">
    <citation type="journal article" date="2014" name="Int. J. Syst. Evol. Microbiol.">
        <title>Complete genome sequence of Corynebacterium casei LMG S-19264T (=DSM 44701T), isolated from a smear-ripened cheese.</title>
        <authorList>
            <consortium name="US DOE Joint Genome Institute (JGI-PGF)"/>
            <person name="Walter F."/>
            <person name="Albersmeier A."/>
            <person name="Kalinowski J."/>
            <person name="Ruckert C."/>
        </authorList>
    </citation>
    <scope>NUCLEOTIDE SEQUENCE [LARGE SCALE GENOMIC DNA]</scope>
    <source>
        <strain evidence="9 10">CGMCC 1.15896</strain>
    </source>
</reference>
<dbReference type="InterPro" id="IPR007627">
    <property type="entry name" value="RNA_pol_sigma70_r2"/>
</dbReference>
<keyword evidence="4 6" id="KW-0238">DNA-binding</keyword>
<name>A0A916VY61_9HYPH</name>
<dbReference type="Pfam" id="PF04542">
    <property type="entry name" value="Sigma70_r2"/>
    <property type="match status" value="1"/>
</dbReference>
<evidence type="ECO:0000313" key="10">
    <source>
        <dbReference type="Proteomes" id="UP000596977"/>
    </source>
</evidence>
<protein>
    <recommendedName>
        <fullName evidence="6">RNA polymerase sigma factor</fullName>
    </recommendedName>
</protein>
<dbReference type="InterPro" id="IPR013249">
    <property type="entry name" value="RNA_pol_sigma70_r4_t2"/>
</dbReference>
<dbReference type="Proteomes" id="UP000596977">
    <property type="component" value="Unassembled WGS sequence"/>
</dbReference>
<dbReference type="PANTHER" id="PTHR43133:SF62">
    <property type="entry name" value="RNA POLYMERASE SIGMA FACTOR SIGZ"/>
    <property type="match status" value="1"/>
</dbReference>
<dbReference type="PROSITE" id="PS01063">
    <property type="entry name" value="SIGMA70_ECF"/>
    <property type="match status" value="1"/>
</dbReference>
<dbReference type="EMBL" id="BMKB01000003">
    <property type="protein sequence ID" value="GGA51393.1"/>
    <property type="molecule type" value="Genomic_DNA"/>
</dbReference>
<organism evidence="9 10">
    <name type="scientific">Pelagibacterium lentulum</name>
    <dbReference type="NCBI Taxonomy" id="2029865"/>
    <lineage>
        <taxon>Bacteria</taxon>
        <taxon>Pseudomonadati</taxon>
        <taxon>Pseudomonadota</taxon>
        <taxon>Alphaproteobacteria</taxon>
        <taxon>Hyphomicrobiales</taxon>
        <taxon>Devosiaceae</taxon>
        <taxon>Pelagibacterium</taxon>
    </lineage>
</organism>
<dbReference type="InterPro" id="IPR036388">
    <property type="entry name" value="WH-like_DNA-bd_sf"/>
</dbReference>
<dbReference type="Gene3D" id="1.10.1740.10">
    <property type="match status" value="1"/>
</dbReference>
<dbReference type="AlphaFoldDB" id="A0A916VY61"/>
<accession>A0A916VY61</accession>
<evidence type="ECO:0000259" key="7">
    <source>
        <dbReference type="Pfam" id="PF04542"/>
    </source>
</evidence>
<evidence type="ECO:0000256" key="3">
    <source>
        <dbReference type="ARBA" id="ARBA00023082"/>
    </source>
</evidence>
<dbReference type="Pfam" id="PF08281">
    <property type="entry name" value="Sigma70_r4_2"/>
    <property type="match status" value="1"/>
</dbReference>
<evidence type="ECO:0000313" key="9">
    <source>
        <dbReference type="EMBL" id="GGA51393.1"/>
    </source>
</evidence>
<evidence type="ECO:0000256" key="6">
    <source>
        <dbReference type="RuleBase" id="RU000716"/>
    </source>
</evidence>
<dbReference type="InterPro" id="IPR014284">
    <property type="entry name" value="RNA_pol_sigma-70_dom"/>
</dbReference>
<dbReference type="CDD" id="cd06171">
    <property type="entry name" value="Sigma70_r4"/>
    <property type="match status" value="1"/>
</dbReference>
<evidence type="ECO:0000256" key="1">
    <source>
        <dbReference type="ARBA" id="ARBA00010641"/>
    </source>
</evidence>
<proteinExistence type="inferred from homology"/>
<keyword evidence="2 6" id="KW-0805">Transcription regulation</keyword>
<comment type="similarity">
    <text evidence="1 6">Belongs to the sigma-70 factor family. ECF subfamily.</text>
</comment>
<feature type="domain" description="RNA polymerase sigma-70 region 2" evidence="7">
    <location>
        <begin position="46"/>
        <end position="113"/>
    </location>
</feature>
<sequence length="203" mass="22640">MEAMVYAVVMSDTTPQPAHGTAPIVDPAELLSRIAEQKDRQALAELFRLLAPRLKSMMLKLGADSALAEDLVQETLLAVWRKAHLYSPERGAPVTWIFTIARNLRIDQLRRLSNKPYEDLDGIDATDDTPTGLQVVEQQQMVSRVKSALETLPDDQRQVVKLSFLNDMTHSDISAALGIPLGTVKSRLRLAYGRLRPVLEDLQ</sequence>
<dbReference type="PANTHER" id="PTHR43133">
    <property type="entry name" value="RNA POLYMERASE ECF-TYPE SIGMA FACTO"/>
    <property type="match status" value="1"/>
</dbReference>
<evidence type="ECO:0000256" key="5">
    <source>
        <dbReference type="ARBA" id="ARBA00023163"/>
    </source>
</evidence>
<evidence type="ECO:0000256" key="2">
    <source>
        <dbReference type="ARBA" id="ARBA00023015"/>
    </source>
</evidence>
<dbReference type="SUPFAM" id="SSF88946">
    <property type="entry name" value="Sigma2 domain of RNA polymerase sigma factors"/>
    <property type="match status" value="1"/>
</dbReference>
<gene>
    <name evidence="9" type="ORF">GCM10011499_21800</name>
</gene>
<dbReference type="SUPFAM" id="SSF88659">
    <property type="entry name" value="Sigma3 and sigma4 domains of RNA polymerase sigma factors"/>
    <property type="match status" value="1"/>
</dbReference>
<comment type="caution">
    <text evidence="9">The sequence shown here is derived from an EMBL/GenBank/DDBJ whole genome shotgun (WGS) entry which is preliminary data.</text>
</comment>
<dbReference type="InterPro" id="IPR039425">
    <property type="entry name" value="RNA_pol_sigma-70-like"/>
</dbReference>
<dbReference type="NCBIfam" id="TIGR02937">
    <property type="entry name" value="sigma70-ECF"/>
    <property type="match status" value="1"/>
</dbReference>
<dbReference type="GO" id="GO:0006352">
    <property type="term" value="P:DNA-templated transcription initiation"/>
    <property type="evidence" value="ECO:0007669"/>
    <property type="project" value="InterPro"/>
</dbReference>
<dbReference type="InterPro" id="IPR013324">
    <property type="entry name" value="RNA_pol_sigma_r3/r4-like"/>
</dbReference>
<dbReference type="InterPro" id="IPR013325">
    <property type="entry name" value="RNA_pol_sigma_r2"/>
</dbReference>